<dbReference type="Gene3D" id="1.10.8.260">
    <property type="entry name" value="HI0933 insert domain-like"/>
    <property type="match status" value="1"/>
</dbReference>
<evidence type="ECO:0000256" key="1">
    <source>
        <dbReference type="ARBA" id="ARBA00001974"/>
    </source>
</evidence>
<gene>
    <name evidence="6" type="ORF">BZG74_06275</name>
</gene>
<keyword evidence="3" id="KW-0274">FAD</keyword>
<dbReference type="InterPro" id="IPR023166">
    <property type="entry name" value="BaiN-like_dom_sf"/>
</dbReference>
<evidence type="ECO:0000259" key="4">
    <source>
        <dbReference type="Pfam" id="PF03486"/>
    </source>
</evidence>
<feature type="domain" description="RsdA/BaiN/AoA(So)-like insert" evidence="5">
    <location>
        <begin position="188"/>
        <end position="339"/>
    </location>
</feature>
<keyword evidence="7" id="KW-1185">Reference proteome</keyword>
<dbReference type="Proteomes" id="UP000188627">
    <property type="component" value="Unassembled WGS sequence"/>
</dbReference>
<dbReference type="InterPro" id="IPR057661">
    <property type="entry name" value="RsdA/BaiN/AoA(So)_Rossmann"/>
</dbReference>
<dbReference type="InterPro" id="IPR055178">
    <property type="entry name" value="RsdA/BaiN/AoA(So)-like_dom"/>
</dbReference>
<dbReference type="SUPFAM" id="SSF51905">
    <property type="entry name" value="FAD/NAD(P)-binding domain"/>
    <property type="match status" value="1"/>
</dbReference>
<dbReference type="RefSeq" id="WP_077771831.1">
    <property type="nucleotide sequence ID" value="NZ_MUFC01000005.1"/>
</dbReference>
<dbReference type="PANTHER" id="PTHR42887">
    <property type="entry name" value="OS12G0638800 PROTEIN"/>
    <property type="match status" value="1"/>
</dbReference>
<proteinExistence type="predicted"/>
<dbReference type="Gene3D" id="2.40.30.10">
    <property type="entry name" value="Translation factors"/>
    <property type="match status" value="1"/>
</dbReference>
<reference evidence="7" key="1">
    <citation type="submission" date="2017-01" db="EMBL/GenBank/DDBJ databases">
        <title>Draft genome of the species Salinivibrio sharmensis.</title>
        <authorList>
            <person name="Lopez-Hermoso C."/>
            <person name="De La Haba R."/>
            <person name="Sanchez-Porro C."/>
            <person name="Ventosa A."/>
        </authorList>
    </citation>
    <scope>NUCLEOTIDE SEQUENCE [LARGE SCALE GENOMIC DNA]</scope>
    <source>
        <strain evidence="7">CBH463</strain>
    </source>
</reference>
<dbReference type="Pfam" id="PF22780">
    <property type="entry name" value="HI0933_like_1st"/>
    <property type="match status" value="1"/>
</dbReference>
<dbReference type="InterPro" id="IPR004792">
    <property type="entry name" value="BaiN-like"/>
</dbReference>
<evidence type="ECO:0000259" key="5">
    <source>
        <dbReference type="Pfam" id="PF22780"/>
    </source>
</evidence>
<evidence type="ECO:0008006" key="8">
    <source>
        <dbReference type="Google" id="ProtNLM"/>
    </source>
</evidence>
<dbReference type="EMBL" id="MUFC01000005">
    <property type="protein sequence ID" value="OOE88850.1"/>
    <property type="molecule type" value="Genomic_DNA"/>
</dbReference>
<sequence>MTEYDVIVIGAGAAGLMCAAQAGQRGRRVLVVDHAKKPGRKILISGGGRCNFTNYDVTASNFLCENPHFVKSALAQYSQWDFIGLVATHGVAYHERDHGQLFCDDSAKDIVNLLLAECDQATISQRYRCEVHDIVQEETGFRLKLNGEPVRCQSLVVATGGLSMPKLGATPFGYQLAEQFGLKVLPTRAALVPYTLHQEDKTRFADISGVSVPCSITTESGVCFTENLLFTHRGLSGPAVLQTSSFWQPGEAVTIDLLPSESLKDVLVAMRDKHPNQTLKTSLSRLFPKRLVEVLIARDSLPDKPLKQLDDKQLDQLHHYFHQWSIAPNGTEGYRTAEVTLGGVDTHAISSKTLETRDIPGLYFIGEVLDVTGWLGGYNFQWAWSSGWVAGQHV</sequence>
<evidence type="ECO:0000313" key="6">
    <source>
        <dbReference type="EMBL" id="OOE88850.1"/>
    </source>
</evidence>
<keyword evidence="2" id="KW-0285">Flavoprotein</keyword>
<dbReference type="PANTHER" id="PTHR42887:SF2">
    <property type="entry name" value="OS12G0638800 PROTEIN"/>
    <property type="match status" value="1"/>
</dbReference>
<dbReference type="PRINTS" id="PR00368">
    <property type="entry name" value="FADPNR"/>
</dbReference>
<dbReference type="Gene3D" id="3.50.50.60">
    <property type="entry name" value="FAD/NAD(P)-binding domain"/>
    <property type="match status" value="1"/>
</dbReference>
<evidence type="ECO:0000313" key="7">
    <source>
        <dbReference type="Proteomes" id="UP000188627"/>
    </source>
</evidence>
<organism evidence="6 7">
    <name type="scientific">Salinivibrio sharmensis</name>
    <dbReference type="NCBI Taxonomy" id="390883"/>
    <lineage>
        <taxon>Bacteria</taxon>
        <taxon>Pseudomonadati</taxon>
        <taxon>Pseudomonadota</taxon>
        <taxon>Gammaproteobacteria</taxon>
        <taxon>Vibrionales</taxon>
        <taxon>Vibrionaceae</taxon>
        <taxon>Salinivibrio</taxon>
    </lineage>
</organism>
<dbReference type="InterPro" id="IPR036188">
    <property type="entry name" value="FAD/NAD-bd_sf"/>
</dbReference>
<comment type="cofactor">
    <cofactor evidence="1">
        <name>FAD</name>
        <dbReference type="ChEBI" id="CHEBI:57692"/>
    </cofactor>
</comment>
<accession>A0ABX3KHU0</accession>
<protein>
    <recommendedName>
        <fullName evidence="8">Aminoacetone oxidase family FAD-binding enzyme</fullName>
    </recommendedName>
</protein>
<dbReference type="PRINTS" id="PR00411">
    <property type="entry name" value="PNDRDTASEI"/>
</dbReference>
<evidence type="ECO:0000256" key="3">
    <source>
        <dbReference type="ARBA" id="ARBA00022827"/>
    </source>
</evidence>
<comment type="caution">
    <text evidence="6">The sequence shown here is derived from an EMBL/GenBank/DDBJ whole genome shotgun (WGS) entry which is preliminary data.</text>
</comment>
<dbReference type="SUPFAM" id="SSF160996">
    <property type="entry name" value="HI0933 insert domain-like"/>
    <property type="match status" value="1"/>
</dbReference>
<dbReference type="NCBIfam" id="TIGR00275">
    <property type="entry name" value="aminoacetone oxidase family FAD-binding enzyme"/>
    <property type="match status" value="1"/>
</dbReference>
<evidence type="ECO:0000256" key="2">
    <source>
        <dbReference type="ARBA" id="ARBA00022630"/>
    </source>
</evidence>
<feature type="domain" description="RsdA/BaiN/AoA(So)-like Rossmann fold-like" evidence="4">
    <location>
        <begin position="5"/>
        <end position="392"/>
    </location>
</feature>
<name>A0ABX3KHU0_9GAMM</name>
<dbReference type="Pfam" id="PF03486">
    <property type="entry name" value="HI0933_like"/>
    <property type="match status" value="1"/>
</dbReference>